<dbReference type="Proteomes" id="UP000563523">
    <property type="component" value="Unassembled WGS sequence"/>
</dbReference>
<protein>
    <submittedName>
        <fullName evidence="2">DUF177 domain-containing protein</fullName>
    </submittedName>
</protein>
<organism evidence="2 3">
    <name type="scientific">Bombilactobacillus apium</name>
    <dbReference type="NCBI Taxonomy" id="2675299"/>
    <lineage>
        <taxon>Bacteria</taxon>
        <taxon>Bacillati</taxon>
        <taxon>Bacillota</taxon>
        <taxon>Bacilli</taxon>
        <taxon>Lactobacillales</taxon>
        <taxon>Lactobacillaceae</taxon>
        <taxon>Bombilactobacillus</taxon>
    </lineage>
</organism>
<reference evidence="2 3" key="1">
    <citation type="submission" date="2020-06" db="EMBL/GenBank/DDBJ databases">
        <authorList>
            <person name="Kang J."/>
        </authorList>
    </citation>
    <scope>NUCLEOTIDE SEQUENCE [LARGE SCALE GENOMIC DNA]</scope>
    <source>
        <strain evidence="2 3">DCY120</strain>
    </source>
</reference>
<dbReference type="Pfam" id="PF02620">
    <property type="entry name" value="YceD"/>
    <property type="match status" value="1"/>
</dbReference>
<dbReference type="InterPro" id="IPR003772">
    <property type="entry name" value="YceD"/>
</dbReference>
<comment type="caution">
    <text evidence="2">The sequence shown here is derived from an EMBL/GenBank/DDBJ whole genome shotgun (WGS) entry which is preliminary data.</text>
</comment>
<feature type="region of interest" description="Disordered" evidence="1">
    <location>
        <begin position="159"/>
        <end position="183"/>
    </location>
</feature>
<name>A0A850RC73_9LACO</name>
<accession>A0A850RC73</accession>
<evidence type="ECO:0000313" key="3">
    <source>
        <dbReference type="Proteomes" id="UP000563523"/>
    </source>
</evidence>
<evidence type="ECO:0000313" key="2">
    <source>
        <dbReference type="EMBL" id="NVY96906.1"/>
    </source>
</evidence>
<sequence>MLNWQKLSLTNYQQKSLEIDQTFDVQEHLQIRDPEIIALTPVLVQGSLTWKKPFFWGDFHVQTQLTYPSTRSLTPVELKLDFMIHEAYTNVSEQQLTSEEREQAEVLLFVAHDELDFLKVLEDNLLLSIPTQVLTLQEQNSEVMPAGKQWTVMSEEQYQQQQENKVNPELAKLKSLFPQEDQD</sequence>
<gene>
    <name evidence="2" type="ORF">HU830_07050</name>
</gene>
<dbReference type="EMBL" id="JABZEC010000006">
    <property type="protein sequence ID" value="NVY96906.1"/>
    <property type="molecule type" value="Genomic_DNA"/>
</dbReference>
<proteinExistence type="predicted"/>
<evidence type="ECO:0000256" key="1">
    <source>
        <dbReference type="SAM" id="MobiDB-lite"/>
    </source>
</evidence>
<dbReference type="RefSeq" id="WP_176943066.1">
    <property type="nucleotide sequence ID" value="NZ_JABZEC010000006.1"/>
</dbReference>
<dbReference type="AlphaFoldDB" id="A0A850RC73"/>
<keyword evidence="3" id="KW-1185">Reference proteome</keyword>